<dbReference type="Pfam" id="PF23559">
    <property type="entry name" value="WHD_DRP"/>
    <property type="match status" value="1"/>
</dbReference>
<dbReference type="InterPro" id="IPR036388">
    <property type="entry name" value="WH-like_DNA-bd_sf"/>
</dbReference>
<dbReference type="InterPro" id="IPR056789">
    <property type="entry name" value="LRR_R13L1-DRL21"/>
</dbReference>
<evidence type="ECO:0000256" key="1">
    <source>
        <dbReference type="ARBA" id="ARBA00022614"/>
    </source>
</evidence>
<dbReference type="SUPFAM" id="SSF52058">
    <property type="entry name" value="L domain-like"/>
    <property type="match status" value="2"/>
</dbReference>
<dbReference type="Pfam" id="PF00931">
    <property type="entry name" value="NB-ARC"/>
    <property type="match status" value="1"/>
</dbReference>
<dbReference type="Gene3D" id="1.20.5.4130">
    <property type="match status" value="1"/>
</dbReference>
<protein>
    <recommendedName>
        <fullName evidence="12">Disease resistance RPP13-like protein 1</fullName>
    </recommendedName>
</protein>
<evidence type="ECO:0000259" key="8">
    <source>
        <dbReference type="Pfam" id="PF23559"/>
    </source>
</evidence>
<dbReference type="InterPro" id="IPR042197">
    <property type="entry name" value="Apaf_helical"/>
</dbReference>
<dbReference type="Proteomes" id="UP000593577">
    <property type="component" value="Unassembled WGS sequence"/>
</dbReference>
<keyword evidence="2" id="KW-0677">Repeat</keyword>
<dbReference type="Gene3D" id="1.10.10.10">
    <property type="entry name" value="Winged helix-like DNA-binding domain superfamily/Winged helix DNA-binding domain"/>
    <property type="match status" value="1"/>
</dbReference>
<keyword evidence="1" id="KW-0433">Leucine-rich repeat</keyword>
<dbReference type="InterPro" id="IPR032675">
    <property type="entry name" value="LRR_dom_sf"/>
</dbReference>
<dbReference type="PANTHER" id="PTHR36766:SF51">
    <property type="entry name" value="DISEASE RESISTANCE RPP13-LIKE PROTEIN 1"/>
    <property type="match status" value="1"/>
</dbReference>
<evidence type="ECO:0008006" key="12">
    <source>
        <dbReference type="Google" id="ProtNLM"/>
    </source>
</evidence>
<evidence type="ECO:0000313" key="10">
    <source>
        <dbReference type="EMBL" id="MBA0680318.1"/>
    </source>
</evidence>
<dbReference type="Pfam" id="PF18052">
    <property type="entry name" value="Rx_N"/>
    <property type="match status" value="1"/>
</dbReference>
<feature type="domain" description="Disease resistance N-terminal" evidence="7">
    <location>
        <begin position="17"/>
        <end position="102"/>
    </location>
</feature>
<evidence type="ECO:0000259" key="9">
    <source>
        <dbReference type="Pfam" id="PF25019"/>
    </source>
</evidence>
<keyword evidence="5" id="KW-0067">ATP-binding</keyword>
<name>A0A7J8WZ75_GOSAI</name>
<reference evidence="10 11" key="1">
    <citation type="journal article" date="2019" name="Genome Biol. Evol.">
        <title>Insights into the evolution of the New World diploid cottons (Gossypium, subgenus Houzingenia) based on genome sequencing.</title>
        <authorList>
            <person name="Grover C.E."/>
            <person name="Arick M.A. 2nd"/>
            <person name="Thrash A."/>
            <person name="Conover J.L."/>
            <person name="Sanders W.S."/>
            <person name="Peterson D.G."/>
            <person name="Frelichowski J.E."/>
            <person name="Scheffler J.A."/>
            <person name="Scheffler B.E."/>
            <person name="Wendel J.F."/>
        </authorList>
    </citation>
    <scope>NUCLEOTIDE SEQUENCE [LARGE SCALE GENOMIC DNA]</scope>
    <source>
        <strain evidence="10">185</strain>
        <tissue evidence="10">Leaf</tissue>
    </source>
</reference>
<dbReference type="Pfam" id="PF25019">
    <property type="entry name" value="LRR_R13L1-DRL21"/>
    <property type="match status" value="1"/>
</dbReference>
<evidence type="ECO:0000259" key="6">
    <source>
        <dbReference type="Pfam" id="PF00931"/>
    </source>
</evidence>
<keyword evidence="3" id="KW-0547">Nucleotide-binding</keyword>
<proteinExistence type="predicted"/>
<dbReference type="FunFam" id="3.40.50.300:FF:001091">
    <property type="entry name" value="Probable disease resistance protein At1g61300"/>
    <property type="match status" value="1"/>
</dbReference>
<feature type="domain" description="NB-ARC" evidence="6">
    <location>
        <begin position="199"/>
        <end position="366"/>
    </location>
</feature>
<dbReference type="GO" id="GO:0006952">
    <property type="term" value="P:defense response"/>
    <property type="evidence" value="ECO:0007669"/>
    <property type="project" value="UniProtKB-KW"/>
</dbReference>
<dbReference type="FunFam" id="1.10.10.10:FF:000322">
    <property type="entry name" value="Probable disease resistance protein At1g63360"/>
    <property type="match status" value="1"/>
</dbReference>
<keyword evidence="11" id="KW-1185">Reference proteome</keyword>
<dbReference type="InterPro" id="IPR002182">
    <property type="entry name" value="NB-ARC"/>
</dbReference>
<gene>
    <name evidence="10" type="ORF">Goari_012023</name>
</gene>
<dbReference type="GO" id="GO:0043531">
    <property type="term" value="F:ADP binding"/>
    <property type="evidence" value="ECO:0007669"/>
    <property type="project" value="InterPro"/>
</dbReference>
<feature type="domain" description="R13L1/DRL21-like LRR repeat region" evidence="9">
    <location>
        <begin position="718"/>
        <end position="839"/>
    </location>
</feature>
<dbReference type="InterPro" id="IPR027417">
    <property type="entry name" value="P-loop_NTPase"/>
</dbReference>
<dbReference type="GO" id="GO:0051707">
    <property type="term" value="P:response to other organism"/>
    <property type="evidence" value="ECO:0007669"/>
    <property type="project" value="UniProtKB-ARBA"/>
</dbReference>
<dbReference type="InterPro" id="IPR041118">
    <property type="entry name" value="Rx_N"/>
</dbReference>
<dbReference type="SUPFAM" id="SSF52540">
    <property type="entry name" value="P-loop containing nucleoside triphosphate hydrolases"/>
    <property type="match status" value="1"/>
</dbReference>
<evidence type="ECO:0000313" key="11">
    <source>
        <dbReference type="Proteomes" id="UP000593577"/>
    </source>
</evidence>
<keyword evidence="4" id="KW-0611">Plant defense</keyword>
<dbReference type="Gene3D" id="3.80.10.10">
    <property type="entry name" value="Ribonuclease Inhibitor"/>
    <property type="match status" value="5"/>
</dbReference>
<feature type="domain" description="Disease resistance protein winged helix" evidence="8">
    <location>
        <begin position="456"/>
        <end position="524"/>
    </location>
</feature>
<accession>A0A7J8WZ75</accession>
<sequence length="1505" mass="171428">MEVFAASLGDALVSALVSSVVDVISSTLFMKYADKDKISSELKKWQKLLLNINASLEDAEEKQTRSGSVKLWLSDLRDIAYDAEDIIDELTFESFRHQIMEDTDSFLSTYNVRRRISFYMKVRRYISTCCLSFNPSTVKFSTKMESRLKSLTTRLEEAVAVKNGLALVENDRGRYERMKERLRSSSLVDESHVYGRERDREAILDLLMNDSDDGVGDIGVVSIVGMAGVGKTTLAQLVYNDVKVESFFDLRVWVCVSEEFDVVKVTATVLQAVSMEGCNLKDLNLLQVSLKEKLFGKKILVVLDDVWNENYEQWELLRMPFIAAEAGSRILVTTRNERVASIMTTCGTYRLKELTNDDCLSLFTWHALGTSDFEAHPSLRGIGEEIARKCKGLPLAAKTLGGLLRTKGNHQEEWEDVLKSKIWDLPEERSSILPALRLSYHYLPFHLKRCFSYCALFPKDYEFEKDELVLLWMAEGFLQQTTREKQMKDIGTEYFRDLQSRSFFQRSTSDRARYVMHDLINDLAQYVSRETCFNSDGDKLYARVEKLRHFSFLRHQYDSSKRFEILHQMESLRTFMALPIHTSPWAASSYLSNNVLQELLPRLERLRVLSLSGYCIEELPQQIGGLIHLRYFNLSYTRIKSLPDSVGSLFSMQTLILHGCKNLVKLPQAIENLINLHVLDLTDTENLTEMPMHLGNLKNLQILSKFFVQKDRRPNFIDLKSLLHLRKEISIRGLENVVGTRDAGEYILKDKQGIDSLDMQWSPDFLDVDALPVFSMLQPHENLKKIRVAFYGGTQFPSWFGGSSLANIVDINLSNCRNVMSLPALGGLPSLKKLSIEGMDGVKELGFKPFPVLEVLQFQNMLKWEYWYHHYEDGEFPSLHELVIHNCPYLNQKLPRYLPSLVKLIVKGCPNLVDSVLNLPSLHELNIEDCKNMVPVSLVGVTSLVTVRIRGLPYLKCFPDGFQQFPGAPKHLFISNYSGLTSLRQKVTECENVASIESVKVNGSSPPLSLAENGKNLVPKSQHFLKSLERLHIESCPKLVSFSETGFSSILRHLQLRDCPVLTTLPIWIMSQFTSCLLEDLEIEECPSLTRFPSGRLPPTLKRLKLQDCASLCSLPEGLMQADNNKYASYLEHLEIIGCPSLKNFPEGKLPTSLKVLRIWDCWQLKPLLDRMLPDNASLEYVDILKYSNLQSLPESLHNLTCLVELNINSCKDLECFPEIGLPLPNLRTLNICSCDKLKSLPDQMLYLTSLQYLTICDCPRLSFPRGGLPPNLLSLEIWYCKELKDPVSKWNLHTLTSLREFSIAGGPDMVSFPHECPLPPTLVSIYMASLNNLKSLTVSLQNLLSLEELEVVECPKLRNLPREGLPATLGRLCIRNCSLLENRCSRDKGEYWPLIAHIPCIEIREMDKNLVTPTKVPIIGAAADAFALFGPTAEKSQLGSLFLDCIWQPFLAAVAELLNYQLFWTFQEHGDEQFLATSLKYLRRYVFFENICVKELCILHVSIS</sequence>
<organism evidence="10 11">
    <name type="scientific">Gossypium aridum</name>
    <name type="common">American cotton</name>
    <name type="synonym">Erioxylum aridum</name>
    <dbReference type="NCBI Taxonomy" id="34290"/>
    <lineage>
        <taxon>Eukaryota</taxon>
        <taxon>Viridiplantae</taxon>
        <taxon>Streptophyta</taxon>
        <taxon>Embryophyta</taxon>
        <taxon>Tracheophyta</taxon>
        <taxon>Spermatophyta</taxon>
        <taxon>Magnoliopsida</taxon>
        <taxon>eudicotyledons</taxon>
        <taxon>Gunneridae</taxon>
        <taxon>Pentapetalae</taxon>
        <taxon>rosids</taxon>
        <taxon>malvids</taxon>
        <taxon>Malvales</taxon>
        <taxon>Malvaceae</taxon>
        <taxon>Malvoideae</taxon>
        <taxon>Gossypium</taxon>
    </lineage>
</organism>
<evidence type="ECO:0000256" key="4">
    <source>
        <dbReference type="ARBA" id="ARBA00022821"/>
    </source>
</evidence>
<evidence type="ECO:0000256" key="5">
    <source>
        <dbReference type="ARBA" id="ARBA00022840"/>
    </source>
</evidence>
<dbReference type="Gene3D" id="3.40.50.300">
    <property type="entry name" value="P-loop containing nucleotide triphosphate hydrolases"/>
    <property type="match status" value="1"/>
</dbReference>
<evidence type="ECO:0000256" key="2">
    <source>
        <dbReference type="ARBA" id="ARBA00022737"/>
    </source>
</evidence>
<dbReference type="GO" id="GO:0005524">
    <property type="term" value="F:ATP binding"/>
    <property type="evidence" value="ECO:0007669"/>
    <property type="project" value="UniProtKB-KW"/>
</dbReference>
<dbReference type="InterPro" id="IPR058922">
    <property type="entry name" value="WHD_DRP"/>
</dbReference>
<dbReference type="PANTHER" id="PTHR36766">
    <property type="entry name" value="PLANT BROAD-SPECTRUM MILDEW RESISTANCE PROTEIN RPW8"/>
    <property type="match status" value="1"/>
</dbReference>
<dbReference type="Gene3D" id="1.10.8.430">
    <property type="entry name" value="Helical domain of apoptotic protease-activating factors"/>
    <property type="match status" value="1"/>
</dbReference>
<evidence type="ECO:0000256" key="3">
    <source>
        <dbReference type="ARBA" id="ARBA00022741"/>
    </source>
</evidence>
<dbReference type="PRINTS" id="PR00364">
    <property type="entry name" value="DISEASERSIST"/>
</dbReference>
<evidence type="ECO:0000259" key="7">
    <source>
        <dbReference type="Pfam" id="PF18052"/>
    </source>
</evidence>
<comment type="caution">
    <text evidence="10">The sequence shown here is derived from an EMBL/GenBank/DDBJ whole genome shotgun (WGS) entry which is preliminary data.</text>
</comment>
<dbReference type="EMBL" id="JABFAA010000004">
    <property type="protein sequence ID" value="MBA0680318.1"/>
    <property type="molecule type" value="Genomic_DNA"/>
</dbReference>